<evidence type="ECO:0000313" key="4">
    <source>
        <dbReference type="EMBL" id="NED96857.1"/>
    </source>
</evidence>
<organism evidence="4 5">
    <name type="scientific">Phytoactinopolyspora alkaliphila</name>
    <dbReference type="NCBI Taxonomy" id="1783498"/>
    <lineage>
        <taxon>Bacteria</taxon>
        <taxon>Bacillati</taxon>
        <taxon>Actinomycetota</taxon>
        <taxon>Actinomycetes</taxon>
        <taxon>Jiangellales</taxon>
        <taxon>Jiangellaceae</taxon>
        <taxon>Phytoactinopolyspora</taxon>
    </lineage>
</organism>
<comment type="caution">
    <text evidence="4">The sequence shown here is derived from an EMBL/GenBank/DDBJ whole genome shotgun (WGS) entry which is preliminary data.</text>
</comment>
<evidence type="ECO:0000256" key="2">
    <source>
        <dbReference type="SAM" id="Phobius"/>
    </source>
</evidence>
<reference evidence="4 5" key="1">
    <citation type="submission" date="2020-02" db="EMBL/GenBank/DDBJ databases">
        <authorList>
            <person name="Li X.-J."/>
            <person name="Feng X.-M."/>
        </authorList>
    </citation>
    <scope>NUCLEOTIDE SEQUENCE [LARGE SCALE GENOMIC DNA]</scope>
    <source>
        <strain evidence="4 5">CGMCC 4.7225</strain>
    </source>
</reference>
<keyword evidence="2" id="KW-1133">Transmembrane helix</keyword>
<dbReference type="InterPro" id="IPR012495">
    <property type="entry name" value="TadE-like_dom"/>
</dbReference>
<evidence type="ECO:0000313" key="5">
    <source>
        <dbReference type="Proteomes" id="UP000469185"/>
    </source>
</evidence>
<keyword evidence="2" id="KW-0472">Membrane</keyword>
<feature type="transmembrane region" description="Helical" evidence="2">
    <location>
        <begin position="12"/>
        <end position="36"/>
    </location>
</feature>
<keyword evidence="2" id="KW-0812">Transmembrane</keyword>
<dbReference type="Pfam" id="PF07811">
    <property type="entry name" value="TadE"/>
    <property type="match status" value="1"/>
</dbReference>
<protein>
    <submittedName>
        <fullName evidence="4">Pilus assembly protein</fullName>
    </submittedName>
</protein>
<dbReference type="Proteomes" id="UP000469185">
    <property type="component" value="Unassembled WGS sequence"/>
</dbReference>
<feature type="region of interest" description="Disordered" evidence="1">
    <location>
        <begin position="106"/>
        <end position="126"/>
    </location>
</feature>
<sequence>MTPRPRERGSIALEQVIIWPVVIATIVAIIQGALWFHARNVALSAAQEGARAASVETRGDGAAHAKAFIAAAGGTKVMTGANVSQHDTGTTVTVTVSGSAPSLVPGMAGPSFSQSSTAPLKRWTTR</sequence>
<dbReference type="EMBL" id="JAAGOB010000008">
    <property type="protein sequence ID" value="NED96857.1"/>
    <property type="molecule type" value="Genomic_DNA"/>
</dbReference>
<gene>
    <name evidence="4" type="ORF">G1H11_16240</name>
</gene>
<feature type="domain" description="TadE-like" evidence="3">
    <location>
        <begin position="9"/>
        <end position="51"/>
    </location>
</feature>
<name>A0A6N9YPI1_9ACTN</name>
<proteinExistence type="predicted"/>
<dbReference type="AlphaFoldDB" id="A0A6N9YPI1"/>
<accession>A0A6N9YPI1</accession>
<evidence type="ECO:0000256" key="1">
    <source>
        <dbReference type="SAM" id="MobiDB-lite"/>
    </source>
</evidence>
<evidence type="ECO:0000259" key="3">
    <source>
        <dbReference type="Pfam" id="PF07811"/>
    </source>
</evidence>
<keyword evidence="5" id="KW-1185">Reference proteome</keyword>
<dbReference type="RefSeq" id="WP_163819634.1">
    <property type="nucleotide sequence ID" value="NZ_JAAGOB010000008.1"/>
</dbReference>